<keyword evidence="2" id="KW-1185">Reference proteome</keyword>
<protein>
    <submittedName>
        <fullName evidence="1">Glucokinase</fullName>
    </submittedName>
</protein>
<evidence type="ECO:0000313" key="2">
    <source>
        <dbReference type="Proteomes" id="UP000623067"/>
    </source>
</evidence>
<dbReference type="InterPro" id="IPR000600">
    <property type="entry name" value="ROK"/>
</dbReference>
<dbReference type="Pfam" id="PF00480">
    <property type="entry name" value="ROK"/>
    <property type="match status" value="1"/>
</dbReference>
<accession>A0A916TEJ2</accession>
<sequence length="312" mass="31928">MGKGRGVVQIGIDFGGTKIEAAALDGGGQFLARVRTPNPGSYDHAIRDVCDLIARTEAAAGGVGTVGIGTPGSINPRDGRMRNANATFLNGRTFREDLEAALGREVRMANDANCLALSEVLDGAAAGARSVFAVIVGTGVGGGLVVDGRIVEGANGMGGEWGHVPLPWMSAAEFPGPRCWCGQHGCLDILVSGTGLQRDMAARTGETVDGPGIVAAARRGEAAAAAALDVYIDRLGRAMAMIANIVDPDVFVMGGGMSNVAELYARLPAVIDRYSFGGDWAGRIVAAKWGDSSGVRGAARLWTGGQAPVTPP</sequence>
<dbReference type="PROSITE" id="PS01125">
    <property type="entry name" value="ROK"/>
    <property type="match status" value="1"/>
</dbReference>
<gene>
    <name evidence="1" type="ORF">GCM10011380_34140</name>
</gene>
<dbReference type="SUPFAM" id="SSF53067">
    <property type="entry name" value="Actin-like ATPase domain"/>
    <property type="match status" value="1"/>
</dbReference>
<dbReference type="PANTHER" id="PTHR18964">
    <property type="entry name" value="ROK (REPRESSOR, ORF, KINASE) FAMILY"/>
    <property type="match status" value="1"/>
</dbReference>
<organism evidence="1 2">
    <name type="scientific">Sphingomonas metalli</name>
    <dbReference type="NCBI Taxonomy" id="1779358"/>
    <lineage>
        <taxon>Bacteria</taxon>
        <taxon>Pseudomonadati</taxon>
        <taxon>Pseudomonadota</taxon>
        <taxon>Alphaproteobacteria</taxon>
        <taxon>Sphingomonadales</taxon>
        <taxon>Sphingomonadaceae</taxon>
        <taxon>Sphingomonas</taxon>
    </lineage>
</organism>
<dbReference type="Gene3D" id="3.30.420.40">
    <property type="match status" value="2"/>
</dbReference>
<proteinExistence type="predicted"/>
<comment type="caution">
    <text evidence="1">The sequence shown here is derived from an EMBL/GenBank/DDBJ whole genome shotgun (WGS) entry which is preliminary data.</text>
</comment>
<dbReference type="Proteomes" id="UP000623067">
    <property type="component" value="Unassembled WGS sequence"/>
</dbReference>
<evidence type="ECO:0000313" key="1">
    <source>
        <dbReference type="EMBL" id="GGB41870.1"/>
    </source>
</evidence>
<reference evidence="1" key="2">
    <citation type="submission" date="2020-09" db="EMBL/GenBank/DDBJ databases">
        <authorList>
            <person name="Sun Q."/>
            <person name="Zhou Y."/>
        </authorList>
    </citation>
    <scope>NUCLEOTIDE SEQUENCE</scope>
    <source>
        <strain evidence="1">CGMCC 1.15330</strain>
    </source>
</reference>
<dbReference type="PANTHER" id="PTHR18964:SF174">
    <property type="entry name" value="D-ALLOSE KINASE-RELATED"/>
    <property type="match status" value="1"/>
</dbReference>
<dbReference type="GO" id="GO:0004396">
    <property type="term" value="F:hexokinase activity"/>
    <property type="evidence" value="ECO:0007669"/>
    <property type="project" value="TreeGrafter"/>
</dbReference>
<dbReference type="EMBL" id="BMIH01000005">
    <property type="protein sequence ID" value="GGB41870.1"/>
    <property type="molecule type" value="Genomic_DNA"/>
</dbReference>
<dbReference type="InterPro" id="IPR043129">
    <property type="entry name" value="ATPase_NBD"/>
</dbReference>
<reference evidence="1" key="1">
    <citation type="journal article" date="2014" name="Int. J. Syst. Evol. Microbiol.">
        <title>Complete genome sequence of Corynebacterium casei LMG S-19264T (=DSM 44701T), isolated from a smear-ripened cheese.</title>
        <authorList>
            <consortium name="US DOE Joint Genome Institute (JGI-PGF)"/>
            <person name="Walter F."/>
            <person name="Albersmeier A."/>
            <person name="Kalinowski J."/>
            <person name="Ruckert C."/>
        </authorList>
    </citation>
    <scope>NUCLEOTIDE SEQUENCE</scope>
    <source>
        <strain evidence="1">CGMCC 1.15330</strain>
    </source>
</reference>
<dbReference type="AlphaFoldDB" id="A0A916TEJ2"/>
<dbReference type="InterPro" id="IPR049874">
    <property type="entry name" value="ROK_cs"/>
</dbReference>
<name>A0A916TEJ2_9SPHN</name>